<dbReference type="InterPro" id="IPR029065">
    <property type="entry name" value="Enolase_C-like"/>
</dbReference>
<dbReference type="InterPro" id="IPR034593">
    <property type="entry name" value="DgoD-like"/>
</dbReference>
<keyword evidence="5" id="KW-1185">Reference proteome</keyword>
<dbReference type="SFLD" id="SFLDS00001">
    <property type="entry name" value="Enolase"/>
    <property type="match status" value="1"/>
</dbReference>
<dbReference type="Proteomes" id="UP000254425">
    <property type="component" value="Chromosome"/>
</dbReference>
<dbReference type="InterPro" id="IPR036849">
    <property type="entry name" value="Enolase-like_C_sf"/>
</dbReference>
<evidence type="ECO:0000313" key="4">
    <source>
        <dbReference type="EMBL" id="AXK31616.1"/>
    </source>
</evidence>
<reference evidence="4 5" key="1">
    <citation type="submission" date="2018-07" db="EMBL/GenBank/DDBJ databases">
        <title>Draft genome of the type strain Streptomyces armeniacus ATCC 15676.</title>
        <authorList>
            <person name="Labana P."/>
            <person name="Gosse J.T."/>
            <person name="Boddy C.N."/>
        </authorList>
    </citation>
    <scope>NUCLEOTIDE SEQUENCE [LARGE SCALE GENOMIC DNA]</scope>
    <source>
        <strain evidence="4 5">ATCC 15676</strain>
    </source>
</reference>
<dbReference type="SUPFAM" id="SSF54826">
    <property type="entry name" value="Enolase N-terminal domain-like"/>
    <property type="match status" value="1"/>
</dbReference>
<dbReference type="PANTHER" id="PTHR48080:SF2">
    <property type="entry name" value="D-GALACTONATE DEHYDRATASE"/>
    <property type="match status" value="1"/>
</dbReference>
<dbReference type="PANTHER" id="PTHR48080">
    <property type="entry name" value="D-GALACTONATE DEHYDRATASE-RELATED"/>
    <property type="match status" value="1"/>
</dbReference>
<protein>
    <submittedName>
        <fullName evidence="4">Galactonate dehydratase</fullName>
        <ecNumber evidence="4">4.2.1.6</ecNumber>
    </submittedName>
</protein>
<dbReference type="PROSITE" id="PS00908">
    <property type="entry name" value="MR_MLE_1"/>
    <property type="match status" value="1"/>
</dbReference>
<dbReference type="InterPro" id="IPR029017">
    <property type="entry name" value="Enolase-like_N"/>
</dbReference>
<feature type="domain" description="Mandelate racemase/muconate lactonizing enzyme C-terminal" evidence="3">
    <location>
        <begin position="151"/>
        <end position="259"/>
    </location>
</feature>
<keyword evidence="1 4" id="KW-0456">Lyase</keyword>
<dbReference type="InterPro" id="IPR013342">
    <property type="entry name" value="Mandelate_racemase_C"/>
</dbReference>
<dbReference type="SMART" id="SM00922">
    <property type="entry name" value="MR_MLE"/>
    <property type="match status" value="1"/>
</dbReference>
<dbReference type="EC" id="4.2.1.6" evidence="4"/>
<proteinExistence type="predicted"/>
<evidence type="ECO:0000256" key="2">
    <source>
        <dbReference type="SAM" id="MobiDB-lite"/>
    </source>
</evidence>
<dbReference type="Gene3D" id="3.30.390.10">
    <property type="entry name" value="Enolase-like, N-terminal domain"/>
    <property type="match status" value="1"/>
</dbReference>
<dbReference type="SFLD" id="SFLDG00179">
    <property type="entry name" value="mandelate_racemase"/>
    <property type="match status" value="1"/>
</dbReference>
<dbReference type="Pfam" id="PF02746">
    <property type="entry name" value="MR_MLE_N"/>
    <property type="match status" value="1"/>
</dbReference>
<dbReference type="InterPro" id="IPR018110">
    <property type="entry name" value="Mandel_Rmase/mucon_lact_enz_CS"/>
</dbReference>
<dbReference type="RefSeq" id="WP_208875258.1">
    <property type="nucleotide sequence ID" value="NZ_CP031320.1"/>
</dbReference>
<gene>
    <name evidence="4" type="ORF">DVA86_02110</name>
</gene>
<dbReference type="Pfam" id="PF13378">
    <property type="entry name" value="MR_MLE_C"/>
    <property type="match status" value="1"/>
</dbReference>
<dbReference type="KEGG" id="sarm:DVA86_02110"/>
<name>A0A345XJ00_9ACTN</name>
<organism evidence="4 5">
    <name type="scientific">Streptomyces armeniacus</name>
    <dbReference type="NCBI Taxonomy" id="83291"/>
    <lineage>
        <taxon>Bacteria</taxon>
        <taxon>Bacillati</taxon>
        <taxon>Actinomycetota</taxon>
        <taxon>Actinomycetes</taxon>
        <taxon>Kitasatosporales</taxon>
        <taxon>Streptomycetaceae</taxon>
        <taxon>Streptomyces</taxon>
    </lineage>
</organism>
<dbReference type="AlphaFoldDB" id="A0A345XJ00"/>
<feature type="region of interest" description="Disordered" evidence="2">
    <location>
        <begin position="1"/>
        <end position="22"/>
    </location>
</feature>
<dbReference type="GO" id="GO:0008869">
    <property type="term" value="F:galactonate dehydratase activity"/>
    <property type="evidence" value="ECO:0007669"/>
    <property type="project" value="UniProtKB-EC"/>
</dbReference>
<dbReference type="NCBIfam" id="NF010624">
    <property type="entry name" value="PRK14017.1"/>
    <property type="match status" value="1"/>
</dbReference>
<dbReference type="InterPro" id="IPR013341">
    <property type="entry name" value="Mandelate_racemase_N_dom"/>
</dbReference>
<evidence type="ECO:0000259" key="3">
    <source>
        <dbReference type="SMART" id="SM00922"/>
    </source>
</evidence>
<dbReference type="Gene3D" id="3.20.20.120">
    <property type="entry name" value="Enolase-like C-terminal domain"/>
    <property type="match status" value="1"/>
</dbReference>
<evidence type="ECO:0000256" key="1">
    <source>
        <dbReference type="ARBA" id="ARBA00023239"/>
    </source>
</evidence>
<dbReference type="SUPFAM" id="SSF51604">
    <property type="entry name" value="Enolase C-terminal domain-like"/>
    <property type="match status" value="1"/>
</dbReference>
<evidence type="ECO:0000313" key="5">
    <source>
        <dbReference type="Proteomes" id="UP000254425"/>
    </source>
</evidence>
<dbReference type="GO" id="GO:0009063">
    <property type="term" value="P:amino acid catabolic process"/>
    <property type="evidence" value="ECO:0007669"/>
    <property type="project" value="InterPro"/>
</dbReference>
<accession>A0A345XJ00</accession>
<dbReference type="EMBL" id="CP031320">
    <property type="protein sequence ID" value="AXK31616.1"/>
    <property type="molecule type" value="Genomic_DNA"/>
</dbReference>
<sequence>MTGGTDPGRGSARSAEGGTVRSRTAAGRITDVSVFCVPPRWMLVRVRTDAGLTGWGEAIVPKRRRAVLGAVEDIAANVTGADAGRAGELWHRMRRGAFFRGGPVLATAAAAVDQALWDIKGRSLSAPVHELLGGTVREHIPVYAWIGGDRPSDVVEHARARLAQGFRTVKMNATEELDHLPTARAVDAVTERVGALRDAFGDRLDIALDFHGRVHRTALRPLLAELEQYRLLWVEEPLAPGHEDLLPEVAGLAGATRIATGERLTSRWEFRLLLQRGGVDVLQPDVSLTGLHELAVICRLAESYDVAVVPHCPNGPVSLAASLQVAAACLNVPLHEQSLGLHYHSGYAGLPAGEMGDYLADPAPLTPADGVLPVPYGPGNGIEVDEAAVRARDGAWTLPDPDWRHPDGRTAEW</sequence>
<dbReference type="PROSITE" id="PS00909">
    <property type="entry name" value="MR_MLE_2"/>
    <property type="match status" value="1"/>
</dbReference>